<proteinExistence type="predicted"/>
<organism evidence="1 2">
    <name type="scientific">Hypoxylon rubiginosum</name>
    <dbReference type="NCBI Taxonomy" id="110542"/>
    <lineage>
        <taxon>Eukaryota</taxon>
        <taxon>Fungi</taxon>
        <taxon>Dikarya</taxon>
        <taxon>Ascomycota</taxon>
        <taxon>Pezizomycotina</taxon>
        <taxon>Sordariomycetes</taxon>
        <taxon>Xylariomycetidae</taxon>
        <taxon>Xylariales</taxon>
        <taxon>Hypoxylaceae</taxon>
        <taxon>Hypoxylon</taxon>
    </lineage>
</organism>
<keyword evidence="2" id="KW-1185">Reference proteome</keyword>
<accession>A0ACC0D3B3</accession>
<gene>
    <name evidence="1" type="ORF">F4821DRAFT_236909</name>
</gene>
<comment type="caution">
    <text evidence="1">The sequence shown here is derived from an EMBL/GenBank/DDBJ whole genome shotgun (WGS) entry which is preliminary data.</text>
</comment>
<protein>
    <submittedName>
        <fullName evidence="1">Uncharacterized protein</fullName>
    </submittedName>
</protein>
<dbReference type="Proteomes" id="UP001497680">
    <property type="component" value="Unassembled WGS sequence"/>
</dbReference>
<name>A0ACC0D3B3_9PEZI</name>
<dbReference type="EMBL" id="MU394310">
    <property type="protein sequence ID" value="KAI6087042.1"/>
    <property type="molecule type" value="Genomic_DNA"/>
</dbReference>
<evidence type="ECO:0000313" key="2">
    <source>
        <dbReference type="Proteomes" id="UP001497680"/>
    </source>
</evidence>
<reference evidence="1 2" key="1">
    <citation type="journal article" date="2022" name="New Phytol.">
        <title>Ecological generalism drives hyperdiversity of secondary metabolite gene clusters in xylarialean endophytes.</title>
        <authorList>
            <person name="Franco M.E.E."/>
            <person name="Wisecaver J.H."/>
            <person name="Arnold A.E."/>
            <person name="Ju Y.M."/>
            <person name="Slot J.C."/>
            <person name="Ahrendt S."/>
            <person name="Moore L.P."/>
            <person name="Eastman K.E."/>
            <person name="Scott K."/>
            <person name="Konkel Z."/>
            <person name="Mondo S.J."/>
            <person name="Kuo A."/>
            <person name="Hayes R.D."/>
            <person name="Haridas S."/>
            <person name="Andreopoulos B."/>
            <person name="Riley R."/>
            <person name="LaButti K."/>
            <person name="Pangilinan J."/>
            <person name="Lipzen A."/>
            <person name="Amirebrahimi M."/>
            <person name="Yan J."/>
            <person name="Adam C."/>
            <person name="Keymanesh K."/>
            <person name="Ng V."/>
            <person name="Louie K."/>
            <person name="Northen T."/>
            <person name="Drula E."/>
            <person name="Henrissat B."/>
            <person name="Hsieh H.M."/>
            <person name="Youens-Clark K."/>
            <person name="Lutzoni F."/>
            <person name="Miadlikowska J."/>
            <person name="Eastwood D.C."/>
            <person name="Hamelin R.C."/>
            <person name="Grigoriev I.V."/>
            <person name="U'Ren J.M."/>
        </authorList>
    </citation>
    <scope>NUCLEOTIDE SEQUENCE [LARGE SCALE GENOMIC DNA]</scope>
    <source>
        <strain evidence="1 2">ER1909</strain>
    </source>
</reference>
<evidence type="ECO:0000313" key="1">
    <source>
        <dbReference type="EMBL" id="KAI6087042.1"/>
    </source>
</evidence>
<sequence>MSTEEEKPFLEQVDANESMRGSRFLPFKVCRNRVLTVSLIANAVLLAICISLSVAVLLPSTPKSNNEILEPYSPASVAIEYEYHSMVHNDTRFVGHPGSDWEQATTQLMAGALIRISEDEQRLLDGSSSIPLKDGGYAAGLGVSHSLHCVKKIKQFLYHEHFYPDSTASIYEDLQSHADHCLDFLRQQVMCHVDYSVYTLYWGEKRQDIPTHRWPAVNKCTNWTKLHAWMLERAANTDMLVGP</sequence>